<keyword evidence="1" id="KW-0472">Membrane</keyword>
<feature type="transmembrane region" description="Helical" evidence="1">
    <location>
        <begin position="274"/>
        <end position="296"/>
    </location>
</feature>
<dbReference type="EMBL" id="JBIPKE010000014">
    <property type="protein sequence ID" value="MFH6983224.1"/>
    <property type="molecule type" value="Genomic_DNA"/>
</dbReference>
<feature type="transmembrane region" description="Helical" evidence="1">
    <location>
        <begin position="234"/>
        <end position="253"/>
    </location>
</feature>
<evidence type="ECO:0000256" key="1">
    <source>
        <dbReference type="SAM" id="Phobius"/>
    </source>
</evidence>
<keyword evidence="1" id="KW-0812">Transmembrane</keyword>
<dbReference type="RefSeq" id="WP_395416778.1">
    <property type="nucleotide sequence ID" value="NZ_JBIPKE010000014.1"/>
</dbReference>
<keyword evidence="3" id="KW-1185">Reference proteome</keyword>
<protein>
    <submittedName>
        <fullName evidence="2">DUF4271 domain-containing protein</fullName>
    </submittedName>
</protein>
<feature type="transmembrane region" description="Helical" evidence="1">
    <location>
        <begin position="302"/>
        <end position="323"/>
    </location>
</feature>
<proteinExistence type="predicted"/>
<dbReference type="Pfam" id="PF14093">
    <property type="entry name" value="DUF4271"/>
    <property type="match status" value="1"/>
</dbReference>
<evidence type="ECO:0000313" key="2">
    <source>
        <dbReference type="EMBL" id="MFH6983224.1"/>
    </source>
</evidence>
<name>A0ABW7N9U6_9BACT</name>
<accession>A0ABW7N9U6</accession>
<reference evidence="2 3" key="1">
    <citation type="journal article" date="2013" name="Int. J. Syst. Evol. Microbiol.">
        <title>Marinoscillum luteum sp. nov., isolated from marine sediment.</title>
        <authorList>
            <person name="Cha I.T."/>
            <person name="Park S.J."/>
            <person name="Kim S.J."/>
            <person name="Kim J.G."/>
            <person name="Jung M.Y."/>
            <person name="Shin K.S."/>
            <person name="Kwon K.K."/>
            <person name="Yang S.H."/>
            <person name="Seo Y.S."/>
            <person name="Rhee S.K."/>
        </authorList>
    </citation>
    <scope>NUCLEOTIDE SEQUENCE [LARGE SCALE GENOMIC DNA]</scope>
    <source>
        <strain evidence="2 3">KCTC 23939</strain>
    </source>
</reference>
<organism evidence="2 3">
    <name type="scientific">Marinoscillum luteum</name>
    <dbReference type="NCBI Taxonomy" id="861051"/>
    <lineage>
        <taxon>Bacteria</taxon>
        <taxon>Pseudomonadati</taxon>
        <taxon>Bacteroidota</taxon>
        <taxon>Cytophagia</taxon>
        <taxon>Cytophagales</taxon>
        <taxon>Reichenbachiellaceae</taxon>
        <taxon>Marinoscillum</taxon>
    </lineage>
</organism>
<dbReference type="Proteomes" id="UP001610063">
    <property type="component" value="Unassembled WGS sequence"/>
</dbReference>
<feature type="transmembrane region" description="Helical" evidence="1">
    <location>
        <begin position="191"/>
        <end position="214"/>
    </location>
</feature>
<dbReference type="InterPro" id="IPR025367">
    <property type="entry name" value="DUF4271"/>
</dbReference>
<feature type="transmembrane region" description="Helical" evidence="1">
    <location>
        <begin position="335"/>
        <end position="357"/>
    </location>
</feature>
<feature type="transmembrane region" description="Helical" evidence="1">
    <location>
        <begin position="147"/>
        <end position="166"/>
    </location>
</feature>
<evidence type="ECO:0000313" key="3">
    <source>
        <dbReference type="Proteomes" id="UP001610063"/>
    </source>
</evidence>
<keyword evidence="1" id="KW-1133">Transmembrane helix</keyword>
<sequence length="360" mass="41077">MRALFFVFSFFITMSVFSMADTLVMRDLAVAWRTFDGKGAVSEYVKHENDIVFFELPKGSDSEKLLIGSDEPVDIWMNERLVKYNFSGLVTYTPDSLVVTFGSPIRVTIYQKGGIGKTLVTQMAEIRTGKGAVDPLHPRLEGFEHNAYLIILTILVLFTGVYRRLFPISFSHSFQTPLTFKMRSLSAEESYMSFGSIDNLFTGLYFSGLVSAFFSYSGVYPFREAPVSLAGSLWTWLFSTLLVFAFVLLKYGWSRLLSLIFDFKGVSNIHSQDFVSLFILVMAVCLGISAIDFTLFDFVSQTLKSGAILLLVLAVIFYQLWIYFKFDKYHSHRKLMIIVYLCTTEFLPGFLIIYWLVKLQ</sequence>
<gene>
    <name evidence="2" type="ORF">ACHKAR_07230</name>
</gene>
<comment type="caution">
    <text evidence="2">The sequence shown here is derived from an EMBL/GenBank/DDBJ whole genome shotgun (WGS) entry which is preliminary data.</text>
</comment>